<evidence type="ECO:0000256" key="1">
    <source>
        <dbReference type="SAM" id="MobiDB-lite"/>
    </source>
</evidence>
<dbReference type="Proteomes" id="UP000221883">
    <property type="component" value="Segment"/>
</dbReference>
<evidence type="ECO:0000313" key="2">
    <source>
        <dbReference type="EMBL" id="APW79705.1"/>
    </source>
</evidence>
<evidence type="ECO:0000313" key="3">
    <source>
        <dbReference type="Proteomes" id="UP000221883"/>
    </source>
</evidence>
<name>A0A1P8L623_9CAUD</name>
<proteinExistence type="predicted"/>
<feature type="region of interest" description="Disordered" evidence="1">
    <location>
        <begin position="1"/>
        <end position="54"/>
    </location>
</feature>
<reference evidence="3" key="1">
    <citation type="submission" date="2016-11" db="EMBL/GenBank/DDBJ databases">
        <authorList>
            <person name="Jaros S."/>
            <person name="Januszkiewicz K."/>
            <person name="Wedrychowicz H."/>
        </authorList>
    </citation>
    <scope>NUCLEOTIDE SEQUENCE [LARGE SCALE GENOMIC DNA]</scope>
</reference>
<protein>
    <submittedName>
        <fullName evidence="2">Uncharacterized protein</fullName>
    </submittedName>
</protein>
<keyword evidence="3" id="KW-1185">Reference proteome</keyword>
<sequence length="54" mass="6721">MEQFMQTSIKPEKMQSKKLRKLNEKEQEELAIRQQHKGKHHKTQRDKRPEWEAY</sequence>
<organism evidence="2 3">
    <name type="scientific">Pectobacterium phage PP99</name>
    <dbReference type="NCBI Taxonomy" id="1932883"/>
    <lineage>
        <taxon>Viruses</taxon>
        <taxon>Duplodnaviria</taxon>
        <taxon>Heunggongvirae</taxon>
        <taxon>Uroviricota</taxon>
        <taxon>Caudoviricetes</taxon>
        <taxon>Autographivirales</taxon>
        <taxon>Gajwadongvirus</taxon>
        <taxon>Gajwadongvirus PP99</taxon>
    </lineage>
</organism>
<feature type="compositionally biased region" description="Basic residues" evidence="1">
    <location>
        <begin position="34"/>
        <end position="45"/>
    </location>
</feature>
<dbReference type="EMBL" id="KY250034">
    <property type="protein sequence ID" value="APW79705.1"/>
    <property type="molecule type" value="Genomic_DNA"/>
</dbReference>
<accession>A0A1P8L623</accession>
<gene>
    <name evidence="2" type="ORF">PP99_14</name>
</gene>
<feature type="compositionally biased region" description="Basic and acidic residues" evidence="1">
    <location>
        <begin position="10"/>
        <end position="31"/>
    </location>
</feature>